<reference evidence="3" key="2">
    <citation type="submission" date="2021-09" db="EMBL/GenBank/DDBJ databases">
        <authorList>
            <person name="Gilroy R."/>
        </authorList>
    </citation>
    <scope>NUCLEOTIDE SEQUENCE</scope>
    <source>
        <strain evidence="3">CHK173-2119</strain>
    </source>
</reference>
<feature type="compositionally biased region" description="Polar residues" evidence="2">
    <location>
        <begin position="841"/>
        <end position="852"/>
    </location>
</feature>
<dbReference type="Proteomes" id="UP000774947">
    <property type="component" value="Unassembled WGS sequence"/>
</dbReference>
<gene>
    <name evidence="3" type="ORF">K8W17_00860</name>
</gene>
<comment type="caution">
    <text evidence="3">The sequence shown here is derived from an EMBL/GenBank/DDBJ whole genome shotgun (WGS) entry which is preliminary data.</text>
</comment>
<dbReference type="PANTHER" id="PTHR37813">
    <property type="entry name" value="FELS-2 PROPHAGE PROTEIN"/>
    <property type="match status" value="1"/>
</dbReference>
<dbReference type="InterPro" id="IPR010090">
    <property type="entry name" value="Phage_tape_meas"/>
</dbReference>
<dbReference type="NCBIfam" id="TIGR01760">
    <property type="entry name" value="tape_meas_TP901"/>
    <property type="match status" value="1"/>
</dbReference>
<feature type="region of interest" description="Disordered" evidence="2">
    <location>
        <begin position="792"/>
        <end position="852"/>
    </location>
</feature>
<feature type="region of interest" description="Disordered" evidence="2">
    <location>
        <begin position="869"/>
        <end position="897"/>
    </location>
</feature>
<name>A0A921B2D8_9LACO</name>
<feature type="compositionally biased region" description="Low complexity" evidence="2">
    <location>
        <begin position="822"/>
        <end position="833"/>
    </location>
</feature>
<proteinExistence type="predicted"/>
<evidence type="ECO:0000313" key="4">
    <source>
        <dbReference type="Proteomes" id="UP000774947"/>
    </source>
</evidence>
<dbReference type="AlphaFoldDB" id="A0A921B2D8"/>
<reference evidence="3" key="1">
    <citation type="journal article" date="2021" name="PeerJ">
        <title>Extensive microbial diversity within the chicken gut microbiome revealed by metagenomics and culture.</title>
        <authorList>
            <person name="Gilroy R."/>
            <person name="Ravi A."/>
            <person name="Getino M."/>
            <person name="Pursley I."/>
            <person name="Horton D.L."/>
            <person name="Alikhan N.F."/>
            <person name="Baker D."/>
            <person name="Gharbi K."/>
            <person name="Hall N."/>
            <person name="Watson M."/>
            <person name="Adriaenssens E.M."/>
            <person name="Foster-Nyarko E."/>
            <person name="Jarju S."/>
            <person name="Secka A."/>
            <person name="Antonio M."/>
            <person name="Oren A."/>
            <person name="Chaudhuri R.R."/>
            <person name="La Ragione R."/>
            <person name="Hildebrand F."/>
            <person name="Pallen M.J."/>
        </authorList>
    </citation>
    <scope>NUCLEOTIDE SEQUENCE</scope>
    <source>
        <strain evidence="3">CHK173-2119</strain>
    </source>
</reference>
<dbReference type="PANTHER" id="PTHR37813:SF1">
    <property type="entry name" value="FELS-2 PROPHAGE PROTEIN"/>
    <property type="match status" value="1"/>
</dbReference>
<feature type="non-terminal residue" evidence="3">
    <location>
        <position position="1"/>
    </location>
</feature>
<sequence>QLQSNLALAFGTEAQSGMNILVSEGGDALRNLTKETEKSTGYNRKLAETMNSTASKNVEKFKQSLNVLAITFGAKLMPAIQDLVEKGTDLINWFTDLDDGTQKLIIKAGLALAAGGPLLSLTGKLTSGIGGLVKGGAGAITWLSRFAGGSKKAASETEILTSILETLQGSGGATSKALGGIGTAAEGASVGLAGAGTEGAGFVGMLGTIGPAIAVAGLAVGAGIAYWELWGKKAVESAQRTQHWGSDVGKTADESLTRFENFQQKTATALNGFGNNANENAKKAAQGFKDMATEIADAGKKSTDALDKSLKGLPKDIANIVKEGAADRKAQINQAVSDAQSLSSKITKIQQKASSEKRSLTAEEKQFMLNAQRQMNADEINSLNISNSQKKLALRALNSDVLNMTKEQQSQVEGTLIISLKGQYDQYKKQSAQLKSLWKSGAIDTLTYQDAINQLDKNYSAATDNMAGSMYKLMVSQGKDVATITTTLAQFGISYDQAKQAAENMSTSSSKSLSMVADTASKMSGESRKAGQAWNDIVLDPKTGEVKTNLQETLNDTAKTNEGWSSMIFAVKHAKIDSNAKAMVGIAAIQNGIWDNLTWQDKKAMIASNAGDTVVESLTANGTWNHLTFQQKSALLQAKGGPEVADVIAKAGLWNQMSLKDIKAMVATQGTQGLIDTLDKMGAWNQMSPKEQQAVVKAKGAPALADLVIKYGAWNNLPEKTKNLLIKNDDARKKLTDAGLLTDLYNKKPLNKKTAKADNNDFMTKMTQGNKTIDKLNQKKVLKKELRGDAKSIQNAGNTSLAAQNKHNNKKVNTKKLPGDASSIVNSSNQSTSAVDRHNSKPVSTKNLKGNASSVVDASGHAVSSIGVFNNKRPGLKNLKANDNASGPAGRASSAVDNFSRKKNKTITLTTVFNTIKNIFTHKGKKAHGDTYFGGGLAVVNDQPSPTFREAIVSPTGDIYSFKEPNVLTYIERGSEIIPAGKSRQMGLVPRYANGTGGAVTDAIDRYMNFTPEMASSFQPIDTTLTIKQSRDDSSKLDSVARSLEQLVVLLSGTNKQKDVPDVLKIQVAANIDGREVVKQLAPDISVELNRLNRSNMYRKGIV</sequence>
<protein>
    <submittedName>
        <fullName evidence="3">Phage tail tape measure protein</fullName>
    </submittedName>
</protein>
<dbReference type="EMBL" id="DYXY01000016">
    <property type="protein sequence ID" value="HJE14616.1"/>
    <property type="molecule type" value="Genomic_DNA"/>
</dbReference>
<evidence type="ECO:0000256" key="2">
    <source>
        <dbReference type="SAM" id="MobiDB-lite"/>
    </source>
</evidence>
<evidence type="ECO:0000313" key="3">
    <source>
        <dbReference type="EMBL" id="HJE14616.1"/>
    </source>
</evidence>
<evidence type="ECO:0000256" key="1">
    <source>
        <dbReference type="ARBA" id="ARBA00022612"/>
    </source>
</evidence>
<keyword evidence="1" id="KW-1188">Viral release from host cell</keyword>
<accession>A0A921B2D8</accession>
<feature type="compositionally biased region" description="Polar residues" evidence="2">
    <location>
        <begin position="792"/>
        <end position="803"/>
    </location>
</feature>
<organism evidence="3 4">
    <name type="scientific">Lapidilactobacillus dextrinicus</name>
    <dbReference type="NCBI Taxonomy" id="51664"/>
    <lineage>
        <taxon>Bacteria</taxon>
        <taxon>Bacillati</taxon>
        <taxon>Bacillota</taxon>
        <taxon>Bacilli</taxon>
        <taxon>Lactobacillales</taxon>
        <taxon>Lactobacillaceae</taxon>
        <taxon>Lapidilactobacillus</taxon>
    </lineage>
</organism>